<keyword evidence="6" id="KW-1015">Disulfide bond</keyword>
<dbReference type="InterPro" id="IPR036249">
    <property type="entry name" value="Thioredoxin-like_sf"/>
</dbReference>
<dbReference type="Gene3D" id="3.40.30.10">
    <property type="entry name" value="Glutaredoxin"/>
    <property type="match status" value="1"/>
</dbReference>
<organism evidence="14 15">
    <name type="scientific">Kordia algicida OT-1</name>
    <dbReference type="NCBI Taxonomy" id="391587"/>
    <lineage>
        <taxon>Bacteria</taxon>
        <taxon>Pseudomonadati</taxon>
        <taxon>Bacteroidota</taxon>
        <taxon>Flavobacteriia</taxon>
        <taxon>Flavobacteriales</taxon>
        <taxon>Flavobacteriaceae</taxon>
        <taxon>Kordia</taxon>
    </lineage>
</organism>
<dbReference type="HOGENOM" id="CLU_081272_0_0_10"/>
<keyword evidence="3" id="KW-0575">Peroxidase</keyword>
<feature type="domain" description="Thioredoxin" evidence="13">
    <location>
        <begin position="128"/>
        <end position="288"/>
    </location>
</feature>
<dbReference type="PANTHER" id="PTHR42801:SF7">
    <property type="entry name" value="SLL1159 PROTEIN"/>
    <property type="match status" value="1"/>
</dbReference>
<comment type="catalytic activity">
    <reaction evidence="11">
        <text>a hydroperoxide + [thioredoxin]-dithiol = an alcohol + [thioredoxin]-disulfide + H2O</text>
        <dbReference type="Rhea" id="RHEA:62620"/>
        <dbReference type="Rhea" id="RHEA-COMP:10698"/>
        <dbReference type="Rhea" id="RHEA-COMP:10700"/>
        <dbReference type="ChEBI" id="CHEBI:15377"/>
        <dbReference type="ChEBI" id="CHEBI:29950"/>
        <dbReference type="ChEBI" id="CHEBI:30879"/>
        <dbReference type="ChEBI" id="CHEBI:35924"/>
        <dbReference type="ChEBI" id="CHEBI:50058"/>
        <dbReference type="EC" id="1.11.1.24"/>
    </reaction>
</comment>
<evidence type="ECO:0000256" key="3">
    <source>
        <dbReference type="ARBA" id="ARBA00022559"/>
    </source>
</evidence>
<evidence type="ECO:0000256" key="8">
    <source>
        <dbReference type="ARBA" id="ARBA00032824"/>
    </source>
</evidence>
<dbReference type="STRING" id="391587.KAOT1_22501"/>
<feature type="transmembrane region" description="Helical" evidence="12">
    <location>
        <begin position="7"/>
        <end position="26"/>
    </location>
</feature>
<evidence type="ECO:0000256" key="9">
    <source>
        <dbReference type="ARBA" id="ARBA00038489"/>
    </source>
</evidence>
<evidence type="ECO:0000256" key="11">
    <source>
        <dbReference type="ARBA" id="ARBA00049091"/>
    </source>
</evidence>
<comment type="function">
    <text evidence="1">Thiol-specific peroxidase that catalyzes the reduction of hydrogen peroxide and organic hydroperoxides to water and alcohols, respectively. Plays a role in cell protection against oxidative stress by detoxifying peroxides and as sensor of hydrogen peroxide-mediated signaling events.</text>
</comment>
<comment type="caution">
    <text evidence="14">The sequence shown here is derived from an EMBL/GenBank/DDBJ whole genome shotgun (WGS) entry which is preliminary data.</text>
</comment>
<feature type="transmembrane region" description="Helical" evidence="12">
    <location>
        <begin position="65"/>
        <end position="86"/>
    </location>
</feature>
<dbReference type="PROSITE" id="PS51352">
    <property type="entry name" value="THIOREDOXIN_2"/>
    <property type="match status" value="1"/>
</dbReference>
<dbReference type="Proteomes" id="UP000002945">
    <property type="component" value="Unassembled WGS sequence"/>
</dbReference>
<evidence type="ECO:0000259" key="13">
    <source>
        <dbReference type="PROSITE" id="PS51352"/>
    </source>
</evidence>
<keyword evidence="12" id="KW-0812">Transmembrane</keyword>
<dbReference type="GO" id="GO:0034599">
    <property type="term" value="P:cellular response to oxidative stress"/>
    <property type="evidence" value="ECO:0007669"/>
    <property type="project" value="TreeGrafter"/>
</dbReference>
<keyword evidence="15" id="KW-1185">Reference proteome</keyword>
<evidence type="ECO:0000256" key="12">
    <source>
        <dbReference type="SAM" id="Phobius"/>
    </source>
</evidence>
<dbReference type="OrthoDB" id="9809746at2"/>
<gene>
    <name evidence="14" type="ORF">KAOT1_22501</name>
</gene>
<evidence type="ECO:0000313" key="14">
    <source>
        <dbReference type="EMBL" id="EDP95670.1"/>
    </source>
</evidence>
<evidence type="ECO:0000256" key="6">
    <source>
        <dbReference type="ARBA" id="ARBA00023157"/>
    </source>
</evidence>
<dbReference type="InterPro" id="IPR050924">
    <property type="entry name" value="Peroxiredoxin_BCP/PrxQ"/>
</dbReference>
<dbReference type="RefSeq" id="WP_007097024.1">
    <property type="nucleotide sequence ID" value="NZ_CP142125.1"/>
</dbReference>
<keyword evidence="12" id="KW-1133">Transmembrane helix</keyword>
<sequence length="288" mass="32943">MKALAKSIFIVVFPALALIAMIDSLWHQFSTEFTIQHVAHLITAGSIVFFFSIIFIKPIPRTDSVLIAYTFCVFLGCLLSFLVGNLQEEVQFRYTCAVFNMFLTIGWVVYLVWYSFFQHRNADQNAILTVGNTLPLLSFENASKQIITTERFAGTPTILIFYRGNWCPFCMAQIKEMVEHHEELTERNINTVFISSQPHGFSENLTKKHPLDFQFLVDVDGKVAKQLDIFAENGLPFGFQIFGFASHTTLPTIIITDSNEQIVYTNQTENYRMRPEPTELLRVIDANV</sequence>
<keyword evidence="5" id="KW-0560">Oxidoreductase</keyword>
<dbReference type="EMBL" id="ABIB01000007">
    <property type="protein sequence ID" value="EDP95670.1"/>
    <property type="molecule type" value="Genomic_DNA"/>
</dbReference>
<keyword evidence="4" id="KW-0049">Antioxidant</keyword>
<dbReference type="AlphaFoldDB" id="A9E1T0"/>
<proteinExistence type="inferred from homology"/>
<accession>A9E1T0</accession>
<name>A9E1T0_9FLAO</name>
<keyword evidence="12" id="KW-0472">Membrane</keyword>
<dbReference type="PANTHER" id="PTHR42801">
    <property type="entry name" value="THIOREDOXIN-DEPENDENT PEROXIDE REDUCTASE"/>
    <property type="match status" value="1"/>
</dbReference>
<evidence type="ECO:0000256" key="7">
    <source>
        <dbReference type="ARBA" id="ARBA00023284"/>
    </source>
</evidence>
<dbReference type="SUPFAM" id="SSF52833">
    <property type="entry name" value="Thioredoxin-like"/>
    <property type="match status" value="1"/>
</dbReference>
<evidence type="ECO:0000256" key="2">
    <source>
        <dbReference type="ARBA" id="ARBA00013017"/>
    </source>
</evidence>
<evidence type="ECO:0000313" key="15">
    <source>
        <dbReference type="Proteomes" id="UP000002945"/>
    </source>
</evidence>
<feature type="transmembrane region" description="Helical" evidence="12">
    <location>
        <begin position="92"/>
        <end position="113"/>
    </location>
</feature>
<dbReference type="InterPro" id="IPR013766">
    <property type="entry name" value="Thioredoxin_domain"/>
</dbReference>
<dbReference type="GO" id="GO:0005737">
    <property type="term" value="C:cytoplasm"/>
    <property type="evidence" value="ECO:0007669"/>
    <property type="project" value="TreeGrafter"/>
</dbReference>
<feature type="transmembrane region" description="Helical" evidence="12">
    <location>
        <begin position="38"/>
        <end position="56"/>
    </location>
</feature>
<evidence type="ECO:0000256" key="5">
    <source>
        <dbReference type="ARBA" id="ARBA00023002"/>
    </source>
</evidence>
<reference evidence="14 15" key="1">
    <citation type="journal article" date="2011" name="J. Bacteriol.">
        <title>Genome sequence of the algicidal bacterium Kordia algicida OT-1.</title>
        <authorList>
            <person name="Lee H.S."/>
            <person name="Kang S.G."/>
            <person name="Kwon K.K."/>
            <person name="Lee J.H."/>
            <person name="Kim S.J."/>
        </authorList>
    </citation>
    <scope>NUCLEOTIDE SEQUENCE [LARGE SCALE GENOMIC DNA]</scope>
    <source>
        <strain evidence="14 15">OT-1</strain>
    </source>
</reference>
<protein>
    <recommendedName>
        <fullName evidence="2">thioredoxin-dependent peroxiredoxin</fullName>
        <ecNumber evidence="2">1.11.1.24</ecNumber>
    </recommendedName>
    <alternativeName>
        <fullName evidence="8">Thioredoxin peroxidase</fullName>
    </alternativeName>
    <alternativeName>
        <fullName evidence="10">Thioredoxin-dependent peroxiredoxin Bcp</fullName>
    </alternativeName>
</protein>
<comment type="similarity">
    <text evidence="9">Belongs to the peroxiredoxin family. BCP/PrxQ subfamily.</text>
</comment>
<dbReference type="GO" id="GO:0008379">
    <property type="term" value="F:thioredoxin peroxidase activity"/>
    <property type="evidence" value="ECO:0007669"/>
    <property type="project" value="TreeGrafter"/>
</dbReference>
<evidence type="ECO:0000256" key="10">
    <source>
        <dbReference type="ARBA" id="ARBA00042639"/>
    </source>
</evidence>
<evidence type="ECO:0000256" key="1">
    <source>
        <dbReference type="ARBA" id="ARBA00003330"/>
    </source>
</evidence>
<keyword evidence="7" id="KW-0676">Redox-active center</keyword>
<dbReference type="eggNOG" id="COG1225">
    <property type="taxonomic scope" value="Bacteria"/>
</dbReference>
<evidence type="ECO:0000256" key="4">
    <source>
        <dbReference type="ARBA" id="ARBA00022862"/>
    </source>
</evidence>
<dbReference type="InterPro" id="IPR000866">
    <property type="entry name" value="AhpC/TSA"/>
</dbReference>
<dbReference type="Pfam" id="PF00578">
    <property type="entry name" value="AhpC-TSA"/>
    <property type="match status" value="1"/>
</dbReference>
<dbReference type="GO" id="GO:0045454">
    <property type="term" value="P:cell redox homeostasis"/>
    <property type="evidence" value="ECO:0007669"/>
    <property type="project" value="TreeGrafter"/>
</dbReference>
<dbReference type="EC" id="1.11.1.24" evidence="2"/>